<dbReference type="PANTHER" id="PTHR40758:SF1">
    <property type="entry name" value="CONSERVED PROTEIN"/>
    <property type="match status" value="1"/>
</dbReference>
<feature type="domain" description="Mycothiol-dependent maleylpyruvate isomerase metal-binding" evidence="3">
    <location>
        <begin position="10"/>
        <end position="133"/>
    </location>
</feature>
<dbReference type="Pfam" id="PF07398">
    <property type="entry name" value="MDMPI_C"/>
    <property type="match status" value="1"/>
</dbReference>
<dbReference type="AlphaFoldDB" id="A0A7W3P975"/>
<organism evidence="4 5">
    <name type="scientific">Nocardioides ginsengisegetis</name>
    <dbReference type="NCBI Taxonomy" id="661491"/>
    <lineage>
        <taxon>Bacteria</taxon>
        <taxon>Bacillati</taxon>
        <taxon>Actinomycetota</taxon>
        <taxon>Actinomycetes</taxon>
        <taxon>Propionibacteriales</taxon>
        <taxon>Nocardioidaceae</taxon>
        <taxon>Nocardioides</taxon>
    </lineage>
</organism>
<evidence type="ECO:0000313" key="5">
    <source>
        <dbReference type="Proteomes" id="UP000580910"/>
    </source>
</evidence>
<sequence>MANIEFRDYLRAIRDESHRFREVLTDCDPAARVPGCPAWDADDLLWHLAETQWFWARTVRERPDSPDDSDDGPERPEGHDALLEAFDDYSAQLVTELGKADPADTAWTWSAEQTVGFIHRRQAHEALVHRLDAEQAAGAVTPLDPRLAADGVEECLDVMFGAAPSWGTWHPLQHFLRVDCTDTGDSVWVQVGRFTGTNPADGTDVDEDDIRVVDAPRAEPDAVIEGPAGALDAWLWRRSDDAEIKVHGDRGIYGHFRKAVNHPID</sequence>
<proteinExistence type="predicted"/>
<reference evidence="4 5" key="1">
    <citation type="submission" date="2020-07" db="EMBL/GenBank/DDBJ databases">
        <title>Sequencing the genomes of 1000 actinobacteria strains.</title>
        <authorList>
            <person name="Klenk H.-P."/>
        </authorList>
    </citation>
    <scope>NUCLEOTIDE SEQUENCE [LARGE SCALE GENOMIC DNA]</scope>
    <source>
        <strain evidence="4 5">DSM 21349</strain>
    </source>
</reference>
<dbReference type="NCBIfam" id="TIGR03083">
    <property type="entry name" value="maleylpyruvate isomerase family mycothiol-dependent enzyme"/>
    <property type="match status" value="1"/>
</dbReference>
<evidence type="ECO:0000256" key="1">
    <source>
        <dbReference type="SAM" id="MobiDB-lite"/>
    </source>
</evidence>
<comment type="caution">
    <text evidence="4">The sequence shown here is derived from an EMBL/GenBank/DDBJ whole genome shotgun (WGS) entry which is preliminary data.</text>
</comment>
<dbReference type="Proteomes" id="UP000580910">
    <property type="component" value="Unassembled WGS sequence"/>
</dbReference>
<dbReference type="GO" id="GO:0005886">
    <property type="term" value="C:plasma membrane"/>
    <property type="evidence" value="ECO:0007669"/>
    <property type="project" value="TreeGrafter"/>
</dbReference>
<keyword evidence="5" id="KW-1185">Reference proteome</keyword>
<dbReference type="InterPro" id="IPR010872">
    <property type="entry name" value="MDMPI_C-term_domain"/>
</dbReference>
<dbReference type="EMBL" id="JACGXA010000001">
    <property type="protein sequence ID" value="MBA8803141.1"/>
    <property type="molecule type" value="Genomic_DNA"/>
</dbReference>
<evidence type="ECO:0000259" key="2">
    <source>
        <dbReference type="Pfam" id="PF07398"/>
    </source>
</evidence>
<dbReference type="InterPro" id="IPR017517">
    <property type="entry name" value="Maleyloyr_isom"/>
</dbReference>
<gene>
    <name evidence="4" type="ORF">FB382_001432</name>
</gene>
<dbReference type="Gene3D" id="1.20.120.450">
    <property type="entry name" value="dinb family like domain"/>
    <property type="match status" value="1"/>
</dbReference>
<dbReference type="PANTHER" id="PTHR40758">
    <property type="entry name" value="CONSERVED PROTEIN"/>
    <property type="match status" value="1"/>
</dbReference>
<dbReference type="GO" id="GO:0046872">
    <property type="term" value="F:metal ion binding"/>
    <property type="evidence" value="ECO:0007669"/>
    <property type="project" value="InterPro"/>
</dbReference>
<dbReference type="InterPro" id="IPR024344">
    <property type="entry name" value="MDMPI_metal-binding"/>
</dbReference>
<name>A0A7W3P975_9ACTN</name>
<feature type="domain" description="MDMPI C-terminal" evidence="2">
    <location>
        <begin position="146"/>
        <end position="251"/>
    </location>
</feature>
<feature type="region of interest" description="Disordered" evidence="1">
    <location>
        <begin position="59"/>
        <end position="79"/>
    </location>
</feature>
<accession>A0A7W3P975</accession>
<dbReference type="SUPFAM" id="SSF109854">
    <property type="entry name" value="DinB/YfiT-like putative metalloenzymes"/>
    <property type="match status" value="1"/>
</dbReference>
<evidence type="ECO:0000313" key="4">
    <source>
        <dbReference type="EMBL" id="MBA8803141.1"/>
    </source>
</evidence>
<dbReference type="Pfam" id="PF11716">
    <property type="entry name" value="MDMPI_N"/>
    <property type="match status" value="1"/>
</dbReference>
<protein>
    <submittedName>
        <fullName evidence="4">Uncharacterized protein (TIGR03083 family)</fullName>
    </submittedName>
</protein>
<dbReference type="InterPro" id="IPR034660">
    <property type="entry name" value="DinB/YfiT-like"/>
</dbReference>
<dbReference type="RefSeq" id="WP_182537959.1">
    <property type="nucleotide sequence ID" value="NZ_JACGXA010000001.1"/>
</dbReference>
<evidence type="ECO:0000259" key="3">
    <source>
        <dbReference type="Pfam" id="PF11716"/>
    </source>
</evidence>